<dbReference type="InterPro" id="IPR004821">
    <property type="entry name" value="Cyt_trans-like"/>
</dbReference>
<comment type="caution">
    <text evidence="1">The sequence shown here is derived from an EMBL/GenBank/DDBJ whole genome shotgun (WGS) entry which is preliminary data.</text>
</comment>
<dbReference type="Gene3D" id="3.40.50.620">
    <property type="entry name" value="HUPs"/>
    <property type="match status" value="1"/>
</dbReference>
<dbReference type="PANTHER" id="PTHR37512:SF1">
    <property type="entry name" value="NADR_TTD14 AAA DOMAIN-CONTAINING PROTEIN"/>
    <property type="match status" value="1"/>
</dbReference>
<evidence type="ECO:0000313" key="1">
    <source>
        <dbReference type="EMBL" id="PPK29946.1"/>
    </source>
</evidence>
<gene>
    <name evidence="1" type="ORF">C3928_09920</name>
</gene>
<organism evidence="1 2">
    <name type="scientific">Legionella pneumophila</name>
    <dbReference type="NCBI Taxonomy" id="446"/>
    <lineage>
        <taxon>Bacteria</taxon>
        <taxon>Pseudomonadati</taxon>
        <taxon>Pseudomonadota</taxon>
        <taxon>Gammaproteobacteria</taxon>
        <taxon>Legionellales</taxon>
        <taxon>Legionellaceae</taxon>
        <taxon>Legionella</taxon>
    </lineage>
</organism>
<dbReference type="EMBL" id="PQWY01000015">
    <property type="protein sequence ID" value="PPK29946.1"/>
    <property type="molecule type" value="Genomic_DNA"/>
</dbReference>
<dbReference type="NCBIfam" id="TIGR00125">
    <property type="entry name" value="cyt_tran_rel"/>
    <property type="match status" value="1"/>
</dbReference>
<dbReference type="Gene3D" id="3.40.50.300">
    <property type="entry name" value="P-loop containing nucleotide triphosphate hydrolases"/>
    <property type="match status" value="1"/>
</dbReference>
<evidence type="ECO:0000313" key="2">
    <source>
        <dbReference type="Proteomes" id="UP000239239"/>
    </source>
</evidence>
<dbReference type="OrthoDB" id="3249147at2"/>
<dbReference type="Proteomes" id="UP000239239">
    <property type="component" value="Unassembled WGS sequence"/>
</dbReference>
<dbReference type="InterPro" id="IPR027417">
    <property type="entry name" value="P-loop_NTPase"/>
</dbReference>
<sequence length="355" mass="41468">MKTGLVLGKFMPPHKGHEMLISFAYQFVDKLHIIVDNVNDGAFGDNYIPGEQRVAWLQKKYPYAEVVCLFSPMPQDPNLPGFWQTWKDVIYQTISYRTDYVFAGELYGFQLAKNLGSTYIPIGILREIHPISATEIRNSLKENWDSLASFVKPDFLLKVAIIGPESSGKTTLTKILSSHYETTFVPEYARLYLEPILYERRINVSKMNFTNDDFLHIIHGQQIFETIQGKNAVRILFSDTDPLLTTLWYRWIMKTPAPLEIVNLALTSSYDLYLVTKPDITWTEDCVRYEEMQSERQEFFNQTINLLEANNRPYHIISGDYENRVQQAQDIIDQLIQNKFHHSYFSSKWQKKYND</sequence>
<dbReference type="SUPFAM" id="SSF52540">
    <property type="entry name" value="P-loop containing nucleoside triphosphate hydrolases"/>
    <property type="match status" value="1"/>
</dbReference>
<dbReference type="SUPFAM" id="SSF52374">
    <property type="entry name" value="Nucleotidylyl transferase"/>
    <property type="match status" value="1"/>
</dbReference>
<name>A0A2S6EXQ5_LEGPN</name>
<dbReference type="InterPro" id="IPR038727">
    <property type="entry name" value="NadR/Ttd14_AAA_dom"/>
</dbReference>
<dbReference type="GO" id="GO:0003824">
    <property type="term" value="F:catalytic activity"/>
    <property type="evidence" value="ECO:0007669"/>
    <property type="project" value="InterPro"/>
</dbReference>
<dbReference type="AlphaFoldDB" id="A0A2S6EXQ5"/>
<dbReference type="PANTHER" id="PTHR37512">
    <property type="entry name" value="TRIFUNCTIONAL NAD BIOSYNTHESIS/REGULATOR PROTEIN NADR"/>
    <property type="match status" value="1"/>
</dbReference>
<dbReference type="InterPro" id="IPR014729">
    <property type="entry name" value="Rossmann-like_a/b/a_fold"/>
</dbReference>
<proteinExistence type="predicted"/>
<accession>A0A2S6EXQ5</accession>
<dbReference type="Pfam" id="PF13521">
    <property type="entry name" value="AAA_28"/>
    <property type="match status" value="1"/>
</dbReference>
<reference evidence="1 2" key="1">
    <citation type="submission" date="2018-02" db="EMBL/GenBank/DDBJ databases">
        <title>Draft genome sequences of four Legionella pneumophila clinical strains isolated in Ontario.</title>
        <authorList>
            <person name="Fortuna A."/>
            <person name="Ramnarine R."/>
            <person name="Li A."/>
            <person name="Frantz C."/>
            <person name="Mallo G."/>
        </authorList>
    </citation>
    <scope>NUCLEOTIDE SEQUENCE [LARGE SCALE GENOMIC DNA]</scope>
    <source>
        <strain evidence="1 2">LG61</strain>
    </source>
</reference>
<protein>
    <submittedName>
        <fullName evidence="1">Uncharacterized protein</fullName>
    </submittedName>
</protein>
<dbReference type="RefSeq" id="WP_050598237.1">
    <property type="nucleotide sequence ID" value="NZ_CP017601.1"/>
</dbReference>
<dbReference type="InterPro" id="IPR052735">
    <property type="entry name" value="NAD_biosynth-regulator"/>
</dbReference>